<keyword evidence="2" id="KW-1185">Reference proteome</keyword>
<name>A0A3S5BQU8_9PLAT</name>
<dbReference type="EMBL" id="CAAALY010019920">
    <property type="protein sequence ID" value="VEL14076.1"/>
    <property type="molecule type" value="Genomic_DNA"/>
</dbReference>
<protein>
    <submittedName>
        <fullName evidence="1">Uncharacterized protein</fullName>
    </submittedName>
</protein>
<comment type="caution">
    <text evidence="1">The sequence shown here is derived from an EMBL/GenBank/DDBJ whole genome shotgun (WGS) entry which is preliminary data.</text>
</comment>
<proteinExistence type="predicted"/>
<evidence type="ECO:0000313" key="2">
    <source>
        <dbReference type="Proteomes" id="UP000784294"/>
    </source>
</evidence>
<dbReference type="AlphaFoldDB" id="A0A3S5BQU8"/>
<evidence type="ECO:0000313" key="1">
    <source>
        <dbReference type="EMBL" id="VEL14076.1"/>
    </source>
</evidence>
<dbReference type="Proteomes" id="UP000784294">
    <property type="component" value="Unassembled WGS sequence"/>
</dbReference>
<gene>
    <name evidence="1" type="ORF">PXEA_LOCUS7516</name>
</gene>
<accession>A0A3S5BQU8</accession>
<reference evidence="1" key="1">
    <citation type="submission" date="2018-11" db="EMBL/GenBank/DDBJ databases">
        <authorList>
            <consortium name="Pathogen Informatics"/>
        </authorList>
    </citation>
    <scope>NUCLEOTIDE SEQUENCE</scope>
</reference>
<organism evidence="1 2">
    <name type="scientific">Protopolystoma xenopodis</name>
    <dbReference type="NCBI Taxonomy" id="117903"/>
    <lineage>
        <taxon>Eukaryota</taxon>
        <taxon>Metazoa</taxon>
        <taxon>Spiralia</taxon>
        <taxon>Lophotrochozoa</taxon>
        <taxon>Platyhelminthes</taxon>
        <taxon>Monogenea</taxon>
        <taxon>Polyopisthocotylea</taxon>
        <taxon>Polystomatidea</taxon>
        <taxon>Polystomatidae</taxon>
        <taxon>Protopolystoma</taxon>
    </lineage>
</organism>
<sequence>MNHSEPQFVSISGAVSFRSTRLWQSPLRPFEGNGTPLQLRQMKAQPSLFIGTKTAFFHFRSAAELTQ</sequence>